<feature type="non-terminal residue" evidence="1">
    <location>
        <position position="1"/>
    </location>
</feature>
<organism evidence="1 2">
    <name type="scientific">Aphis craccivora</name>
    <name type="common">Cowpea aphid</name>
    <dbReference type="NCBI Taxonomy" id="307492"/>
    <lineage>
        <taxon>Eukaryota</taxon>
        <taxon>Metazoa</taxon>
        <taxon>Ecdysozoa</taxon>
        <taxon>Arthropoda</taxon>
        <taxon>Hexapoda</taxon>
        <taxon>Insecta</taxon>
        <taxon>Pterygota</taxon>
        <taxon>Neoptera</taxon>
        <taxon>Paraneoptera</taxon>
        <taxon>Hemiptera</taxon>
        <taxon>Sternorrhyncha</taxon>
        <taxon>Aphidomorpha</taxon>
        <taxon>Aphidoidea</taxon>
        <taxon>Aphididae</taxon>
        <taxon>Aphidini</taxon>
        <taxon>Aphis</taxon>
        <taxon>Aphis</taxon>
    </lineage>
</organism>
<comment type="caution">
    <text evidence="1">The sequence shown here is derived from an EMBL/GenBank/DDBJ whole genome shotgun (WGS) entry which is preliminary data.</text>
</comment>
<dbReference type="Proteomes" id="UP000478052">
    <property type="component" value="Unassembled WGS sequence"/>
</dbReference>
<name>A0A6G0VVI3_APHCR</name>
<dbReference type="AlphaFoldDB" id="A0A6G0VVI3"/>
<evidence type="ECO:0000313" key="2">
    <source>
        <dbReference type="Proteomes" id="UP000478052"/>
    </source>
</evidence>
<evidence type="ECO:0008006" key="3">
    <source>
        <dbReference type="Google" id="ProtNLM"/>
    </source>
</evidence>
<protein>
    <recommendedName>
        <fullName evidence="3">DUF4371 domain-containing protein</fullName>
    </recommendedName>
</protein>
<gene>
    <name evidence="1" type="ORF">FWK35_00029573</name>
</gene>
<dbReference type="OrthoDB" id="6607312at2759"/>
<accession>A0A6G0VVI3</accession>
<sequence>IAVVNNTSVPGKNLCHTVCKVMTDLGIDIKKCIGSSTDGASNMRGRAYKYKAPSPPTELIDCSYYTNDFENRKFLHVGIDPVQQFIVSIQIITSSRHVNISVDFLKRIYSLMGHILSYILTTSVKYKRFIFLESELISLSSIVYRGDIMVVVESKTQEGCRIILNLNDLMTLQNLEWTIFEIITTKMTVIRPMILQQVKQLTEYFKTDFNLDKSVTLEEVVVKVKGIHNELISKHVPKNKLSFINQIKLLAIEQLAKIDENDGPKNFFSPPFSQSFMPQTSKQPNKTVILNNNYKKK</sequence>
<reference evidence="1 2" key="1">
    <citation type="submission" date="2019-08" db="EMBL/GenBank/DDBJ databases">
        <title>Whole genome of Aphis craccivora.</title>
        <authorList>
            <person name="Voronova N.V."/>
            <person name="Shulinski R.S."/>
            <person name="Bandarenka Y.V."/>
            <person name="Zhorov D.G."/>
            <person name="Warner D."/>
        </authorList>
    </citation>
    <scope>NUCLEOTIDE SEQUENCE [LARGE SCALE GENOMIC DNA]</scope>
    <source>
        <strain evidence="1">180601</strain>
        <tissue evidence="1">Whole Body</tissue>
    </source>
</reference>
<evidence type="ECO:0000313" key="1">
    <source>
        <dbReference type="EMBL" id="KAF0709713.1"/>
    </source>
</evidence>
<dbReference type="EMBL" id="VUJU01011858">
    <property type="protein sequence ID" value="KAF0709713.1"/>
    <property type="molecule type" value="Genomic_DNA"/>
</dbReference>
<keyword evidence="2" id="KW-1185">Reference proteome</keyword>
<proteinExistence type="predicted"/>